<reference evidence="1 2" key="1">
    <citation type="journal article" date="2019" name="J Genomics">
        <title>The Draft Genome of a Hydrogen-producing Cyanobacterium, Arthrospira platensis NIES-46.</title>
        <authorList>
            <person name="Suzuki S."/>
            <person name="Yamaguchi H."/>
            <person name="Kawachi M."/>
        </authorList>
    </citation>
    <scope>NUCLEOTIDE SEQUENCE [LARGE SCALE GENOMIC DNA]</scope>
    <source>
        <strain evidence="1 2">NIES-46</strain>
    </source>
</reference>
<sequence length="93" mass="10368">MTDQPKDWLSISVQEFFNNLNWQGTSQSSSSPNNTGGEDLEKLSISVAEFFNRFVWEGTPEVGVFPSKSSVSFAENSPETENDVTIDDLVNLF</sequence>
<protein>
    <submittedName>
        <fullName evidence="1">Uncharacterized protein</fullName>
    </submittedName>
</protein>
<evidence type="ECO:0000313" key="1">
    <source>
        <dbReference type="EMBL" id="GCE95322.1"/>
    </source>
</evidence>
<evidence type="ECO:0000313" key="2">
    <source>
        <dbReference type="Proteomes" id="UP000326169"/>
    </source>
</evidence>
<gene>
    <name evidence="1" type="ORF">NIES46_33850</name>
</gene>
<name>A0A5M3T9L8_LIMPL</name>
<comment type="caution">
    <text evidence="1">The sequence shown here is derived from an EMBL/GenBank/DDBJ whole genome shotgun (WGS) entry which is preliminary data.</text>
</comment>
<dbReference type="RefSeq" id="WP_006617793.1">
    <property type="nucleotide sequence ID" value="NZ_BIMW01000127.1"/>
</dbReference>
<dbReference type="GeneID" id="301684173"/>
<organism evidence="1 2">
    <name type="scientific">Limnospira platensis NIES-46</name>
    <dbReference type="NCBI Taxonomy" id="1236695"/>
    <lineage>
        <taxon>Bacteria</taxon>
        <taxon>Bacillati</taxon>
        <taxon>Cyanobacteriota</taxon>
        <taxon>Cyanophyceae</taxon>
        <taxon>Oscillatoriophycideae</taxon>
        <taxon>Oscillatoriales</taxon>
        <taxon>Sirenicapillariaceae</taxon>
        <taxon>Limnospira</taxon>
    </lineage>
</organism>
<keyword evidence="2" id="KW-1185">Reference proteome</keyword>
<accession>A0A5M3T9L8</accession>
<dbReference type="Proteomes" id="UP000326169">
    <property type="component" value="Unassembled WGS sequence"/>
</dbReference>
<proteinExistence type="predicted"/>
<dbReference type="EMBL" id="BIMW01000127">
    <property type="protein sequence ID" value="GCE95322.1"/>
    <property type="molecule type" value="Genomic_DNA"/>
</dbReference>